<gene>
    <name evidence="5" type="ORF">SAMN03080615_02743</name>
</gene>
<evidence type="ECO:0000313" key="5">
    <source>
        <dbReference type="EMBL" id="SEQ79316.1"/>
    </source>
</evidence>
<dbReference type="PANTHER" id="PTHR43280:SF31">
    <property type="entry name" value="TRANSCRIPTIONAL REGULATORY PROTEIN"/>
    <property type="match status" value="1"/>
</dbReference>
<dbReference type="GO" id="GO:0003700">
    <property type="term" value="F:DNA-binding transcription factor activity"/>
    <property type="evidence" value="ECO:0007669"/>
    <property type="project" value="InterPro"/>
</dbReference>
<feature type="domain" description="HTH araC/xylS-type" evidence="4">
    <location>
        <begin position="137"/>
        <end position="237"/>
    </location>
</feature>
<proteinExistence type="predicted"/>
<dbReference type="GO" id="GO:0043565">
    <property type="term" value="F:sequence-specific DNA binding"/>
    <property type="evidence" value="ECO:0007669"/>
    <property type="project" value="InterPro"/>
</dbReference>
<dbReference type="OrthoDB" id="6003540at2"/>
<dbReference type="Gene3D" id="1.10.10.60">
    <property type="entry name" value="Homeodomain-like"/>
    <property type="match status" value="1"/>
</dbReference>
<dbReference type="AlphaFoldDB" id="A0A1H9IXP3"/>
<organism evidence="5 6">
    <name type="scientific">Amphritea atlantica</name>
    <dbReference type="NCBI Taxonomy" id="355243"/>
    <lineage>
        <taxon>Bacteria</taxon>
        <taxon>Pseudomonadati</taxon>
        <taxon>Pseudomonadota</taxon>
        <taxon>Gammaproteobacteria</taxon>
        <taxon>Oceanospirillales</taxon>
        <taxon>Oceanospirillaceae</taxon>
        <taxon>Amphritea</taxon>
    </lineage>
</organism>
<dbReference type="InterPro" id="IPR009057">
    <property type="entry name" value="Homeodomain-like_sf"/>
</dbReference>
<dbReference type="SMART" id="SM00342">
    <property type="entry name" value="HTH_ARAC"/>
    <property type="match status" value="1"/>
</dbReference>
<reference evidence="6" key="1">
    <citation type="submission" date="2016-10" db="EMBL/GenBank/DDBJ databases">
        <authorList>
            <person name="Varghese N."/>
            <person name="Submissions S."/>
        </authorList>
    </citation>
    <scope>NUCLEOTIDE SEQUENCE [LARGE SCALE GENOMIC DNA]</scope>
    <source>
        <strain evidence="6">DSM 18887</strain>
    </source>
</reference>
<dbReference type="PANTHER" id="PTHR43280">
    <property type="entry name" value="ARAC-FAMILY TRANSCRIPTIONAL REGULATOR"/>
    <property type="match status" value="1"/>
</dbReference>
<evidence type="ECO:0000256" key="1">
    <source>
        <dbReference type="ARBA" id="ARBA00023015"/>
    </source>
</evidence>
<dbReference type="STRING" id="355243.SAMN03080615_02743"/>
<evidence type="ECO:0000313" key="6">
    <source>
        <dbReference type="Proteomes" id="UP000198749"/>
    </source>
</evidence>
<keyword evidence="3" id="KW-0804">Transcription</keyword>
<protein>
    <submittedName>
        <fullName evidence="5">AraC-type DNA-binding protein</fullName>
    </submittedName>
</protein>
<name>A0A1H9IXP3_9GAMM</name>
<sequence>MNDHIDLTKNVSGIKITLASSKVTKPFKVNDRQIYIYLSFNHSRTFFRIHFLNQPYSLYSEKRLEDLLQINHLSDSVVSISSTPFKDLLTHVMTQQKSIPQRILDSYADIILHYIQREILFNTGSKSNKNSKVTTMKNIKNYIDQNIKTNISVKNLSNVFYMSERSLYYLFQEFESKSPLAYIQQQKVAHAYQEISSKASHRSITQIAIDYGFSNLGRFAQLYRMQVGELPSTTRTNFQ</sequence>
<dbReference type="EMBL" id="FOGB01000008">
    <property type="protein sequence ID" value="SEQ79316.1"/>
    <property type="molecule type" value="Genomic_DNA"/>
</dbReference>
<accession>A0A1H9IXP3</accession>
<keyword evidence="1" id="KW-0805">Transcription regulation</keyword>
<dbReference type="InterPro" id="IPR018060">
    <property type="entry name" value="HTH_AraC"/>
</dbReference>
<dbReference type="Pfam" id="PF12833">
    <property type="entry name" value="HTH_18"/>
    <property type="match status" value="1"/>
</dbReference>
<evidence type="ECO:0000259" key="4">
    <source>
        <dbReference type="PROSITE" id="PS01124"/>
    </source>
</evidence>
<dbReference type="RefSeq" id="WP_091359282.1">
    <property type="nucleotide sequence ID" value="NZ_AP025284.1"/>
</dbReference>
<keyword evidence="6" id="KW-1185">Reference proteome</keyword>
<dbReference type="Proteomes" id="UP000198749">
    <property type="component" value="Unassembled WGS sequence"/>
</dbReference>
<dbReference type="SUPFAM" id="SSF46689">
    <property type="entry name" value="Homeodomain-like"/>
    <property type="match status" value="2"/>
</dbReference>
<evidence type="ECO:0000256" key="3">
    <source>
        <dbReference type="ARBA" id="ARBA00023163"/>
    </source>
</evidence>
<dbReference type="PROSITE" id="PS01124">
    <property type="entry name" value="HTH_ARAC_FAMILY_2"/>
    <property type="match status" value="1"/>
</dbReference>
<evidence type="ECO:0000256" key="2">
    <source>
        <dbReference type="ARBA" id="ARBA00023125"/>
    </source>
</evidence>
<keyword evidence="2 5" id="KW-0238">DNA-binding</keyword>